<dbReference type="SUPFAM" id="SSF52540">
    <property type="entry name" value="P-loop containing nucleoside triphosphate hydrolases"/>
    <property type="match status" value="1"/>
</dbReference>
<organism evidence="3 5">
    <name type="scientific">Amycolatopsis regifaucium</name>
    <dbReference type="NCBI Taxonomy" id="546365"/>
    <lineage>
        <taxon>Bacteria</taxon>
        <taxon>Bacillati</taxon>
        <taxon>Actinomycetota</taxon>
        <taxon>Actinomycetes</taxon>
        <taxon>Pseudonocardiales</taxon>
        <taxon>Pseudonocardiaceae</taxon>
        <taxon>Amycolatopsis</taxon>
    </lineage>
</organism>
<dbReference type="InterPro" id="IPR027417">
    <property type="entry name" value="P-loop_NTPase"/>
</dbReference>
<name>A0A154MHR9_9PSEU</name>
<evidence type="ECO:0000313" key="3">
    <source>
        <dbReference type="EMBL" id="KZB83916.1"/>
    </source>
</evidence>
<proteinExistence type="predicted"/>
<dbReference type="Gene3D" id="3.40.50.300">
    <property type="entry name" value="P-loop containing nucleotide triphosphate hydrolases"/>
    <property type="match status" value="1"/>
</dbReference>
<feature type="region of interest" description="Disordered" evidence="1">
    <location>
        <begin position="1"/>
        <end position="24"/>
    </location>
</feature>
<dbReference type="Proteomes" id="UP000186883">
    <property type="component" value="Unassembled WGS sequence"/>
</dbReference>
<dbReference type="Proteomes" id="UP000076321">
    <property type="component" value="Unassembled WGS sequence"/>
</dbReference>
<keyword evidence="6" id="KW-1185">Reference proteome</keyword>
<reference evidence="3 5" key="1">
    <citation type="submission" date="2015-12" db="EMBL/GenBank/DDBJ databases">
        <title>Amycolatopsis regifaucium genome sequencing and assembly.</title>
        <authorList>
            <person name="Mayilraj S."/>
        </authorList>
    </citation>
    <scope>NUCLEOTIDE SEQUENCE [LARGE SCALE GENOMIC DNA]</scope>
    <source>
        <strain evidence="3 5">GY080</strain>
    </source>
</reference>
<dbReference type="NCBIfam" id="NF047398">
    <property type="entry name" value="AAA_KGGVGR"/>
    <property type="match status" value="1"/>
</dbReference>
<dbReference type="EMBL" id="LQCI01000018">
    <property type="protein sequence ID" value="KZB83916.1"/>
    <property type="molecule type" value="Genomic_DNA"/>
</dbReference>
<sequence>MAARLAHHQRAEPRAGPAATHAEVRPMTSTGTVVTFYSYKGGVGRSFTLANVAVLLARWGYRVLAIDWDLEAPGLQHYFGPLLRRRPKGGVIDLAYDFLNGAKGPSAHAVRLNIEGGHLALLAAGREDDDYSRRVQGINWEDLYAQGFADFLERCRAKWTGDYDFVLIDSRTGISDIAGICTAHLPDRLVVVFTANQQSIDGVVRIAKQANAARDRLPYDRPPHFVLPILSRLDNRVEYERAEFWRRQAAESTAVLFGNWLDKNVTQQLMLRHTTVPYVSYWSFGEQLPVHEEKTPSSDQVSFALETVAAIIAQQFDRTDLLADNRDAYVAVARTHQQSYSLDLLVSVPRLESRVADELIRTMAALGLRVDRSQSGDLEFEQSSFPAKHLCLVVDGTLSRWQAVEAERFLRQTLDADGDRQLFCVLTSRTDPEALPPFLLNLRLFRLGEKLLPLQVARQLHAIVTEEPPGHDGSDLATLEDVAAVLRTVPAEVSHAGRWALIEQTVDDLAVALQNDDLRLLKDLTVDLAQLNQVRSTGDRVTASDGLHARIADLLDRVDRRIRVSTK</sequence>
<protein>
    <submittedName>
        <fullName evidence="3">ATP/GTP-binding protein</fullName>
    </submittedName>
</protein>
<dbReference type="PANTHER" id="PTHR13696">
    <property type="entry name" value="P-LOOP CONTAINING NUCLEOSIDE TRIPHOSPHATE HYDROLASE"/>
    <property type="match status" value="1"/>
</dbReference>
<evidence type="ECO:0000256" key="1">
    <source>
        <dbReference type="SAM" id="MobiDB-lite"/>
    </source>
</evidence>
<evidence type="ECO:0000313" key="5">
    <source>
        <dbReference type="Proteomes" id="UP000076321"/>
    </source>
</evidence>
<dbReference type="InterPro" id="IPR050678">
    <property type="entry name" value="DNA_Partitioning_ATPase"/>
</dbReference>
<comment type="caution">
    <text evidence="3">The sequence shown here is derived from an EMBL/GenBank/DDBJ whole genome shotgun (WGS) entry which is preliminary data.</text>
</comment>
<evidence type="ECO:0000313" key="6">
    <source>
        <dbReference type="Proteomes" id="UP000186883"/>
    </source>
</evidence>
<reference evidence="4 6" key="2">
    <citation type="submission" date="2016-11" db="EMBL/GenBank/DDBJ databases">
        <title>Genome sequencing of Amycolatopsis regifaucium.</title>
        <authorList>
            <person name="Mayilraj S."/>
            <person name="Kaur N."/>
        </authorList>
    </citation>
    <scope>NUCLEOTIDE SEQUENCE [LARGE SCALE GENOMIC DNA]</scope>
    <source>
        <strain evidence="4 6">GY080</strain>
    </source>
</reference>
<dbReference type="EMBL" id="LOBU02000014">
    <property type="protein sequence ID" value="OKA06641.1"/>
    <property type="molecule type" value="Genomic_DNA"/>
</dbReference>
<dbReference type="AlphaFoldDB" id="A0A154MHR9"/>
<evidence type="ECO:0000313" key="4">
    <source>
        <dbReference type="EMBL" id="OKA06641.1"/>
    </source>
</evidence>
<dbReference type="Pfam" id="PF01656">
    <property type="entry name" value="CbiA"/>
    <property type="match status" value="1"/>
</dbReference>
<evidence type="ECO:0000259" key="2">
    <source>
        <dbReference type="Pfam" id="PF01656"/>
    </source>
</evidence>
<gene>
    <name evidence="4" type="ORF">ATP06_0218905</name>
    <name evidence="3" type="ORF">AVL48_35700</name>
</gene>
<dbReference type="PANTHER" id="PTHR13696:SF52">
    <property type="entry name" value="PARA FAMILY PROTEIN CT_582"/>
    <property type="match status" value="1"/>
</dbReference>
<dbReference type="InterPro" id="IPR002586">
    <property type="entry name" value="CobQ/CobB/MinD/ParA_Nub-bd_dom"/>
</dbReference>
<feature type="domain" description="CobQ/CobB/MinD/ParA nucleotide binding" evidence="2">
    <location>
        <begin position="35"/>
        <end position="199"/>
    </location>
</feature>
<accession>A0A154MHR9</accession>